<protein>
    <submittedName>
        <fullName evidence="2">DivIVA domain-containing protein</fullName>
    </submittedName>
</protein>
<feature type="compositionally biased region" description="Low complexity" evidence="1">
    <location>
        <begin position="95"/>
        <end position="107"/>
    </location>
</feature>
<accession>A0A927K5I4</accession>
<gene>
    <name evidence="2" type="ORF">IE331_11710</name>
</gene>
<reference evidence="2" key="1">
    <citation type="submission" date="2020-09" db="EMBL/GenBank/DDBJ databases">
        <title>Nocardioides sp. strain MJB4 16S ribosomal RNA gene Genome sequencing and assembly.</title>
        <authorList>
            <person name="Kim I."/>
        </authorList>
    </citation>
    <scope>NUCLEOTIDE SEQUENCE</scope>
    <source>
        <strain evidence="2">MJB4</strain>
    </source>
</reference>
<keyword evidence="3" id="KW-1185">Reference proteome</keyword>
<evidence type="ECO:0000313" key="2">
    <source>
        <dbReference type="EMBL" id="MBD8870291.1"/>
    </source>
</evidence>
<comment type="caution">
    <text evidence="2">The sequence shown here is derived from an EMBL/GenBank/DDBJ whole genome shotgun (WGS) entry which is preliminary data.</text>
</comment>
<evidence type="ECO:0000256" key="1">
    <source>
        <dbReference type="SAM" id="MobiDB-lite"/>
    </source>
</evidence>
<dbReference type="Gene3D" id="6.10.250.660">
    <property type="match status" value="1"/>
</dbReference>
<dbReference type="AlphaFoldDB" id="A0A927K5I4"/>
<proteinExistence type="predicted"/>
<evidence type="ECO:0000313" key="3">
    <source>
        <dbReference type="Proteomes" id="UP000616839"/>
    </source>
</evidence>
<dbReference type="Proteomes" id="UP000616839">
    <property type="component" value="Unassembled WGS sequence"/>
</dbReference>
<dbReference type="InterPro" id="IPR019933">
    <property type="entry name" value="DivIVA_domain"/>
</dbReference>
<sequence length="130" mass="13699">MWVFAMLIVLAMGGIALVASGYGSPMARVYDDRPDAGVPVDGAVRGEDLRRVRFPLAVRGYRMAEVDALLARLATQLEQAEQTEETERAGQAGHSGPADPGPDSAPDTPDRAPEGTAPPDGAADGDRREI</sequence>
<organism evidence="2 3">
    <name type="scientific">Nocardioides donggukensis</name>
    <dbReference type="NCBI Taxonomy" id="2774019"/>
    <lineage>
        <taxon>Bacteria</taxon>
        <taxon>Bacillati</taxon>
        <taxon>Actinomycetota</taxon>
        <taxon>Actinomycetes</taxon>
        <taxon>Propionibacteriales</taxon>
        <taxon>Nocardioidaceae</taxon>
        <taxon>Nocardioides</taxon>
    </lineage>
</organism>
<dbReference type="NCBIfam" id="TIGR03544">
    <property type="entry name" value="DivI1A_domain"/>
    <property type="match status" value="1"/>
</dbReference>
<name>A0A927K5I4_9ACTN</name>
<feature type="region of interest" description="Disordered" evidence="1">
    <location>
        <begin position="77"/>
        <end position="130"/>
    </location>
</feature>
<dbReference type="EMBL" id="JACYXZ010000003">
    <property type="protein sequence ID" value="MBD8870291.1"/>
    <property type="molecule type" value="Genomic_DNA"/>
</dbReference>